<keyword evidence="1" id="KW-0472">Membrane</keyword>
<dbReference type="Proteomes" id="UP000002281">
    <property type="component" value="Chromosome 5"/>
</dbReference>
<proteinExistence type="predicted"/>
<reference evidence="2" key="2">
    <citation type="submission" date="2025-08" db="UniProtKB">
        <authorList>
            <consortium name="Ensembl"/>
        </authorList>
    </citation>
    <scope>IDENTIFICATION</scope>
    <source>
        <strain evidence="2">Thoroughbred</strain>
    </source>
</reference>
<dbReference type="Ensembl" id="ENSECAT00000100716.1">
    <property type="protein sequence ID" value="ENSECAP00000089525.1"/>
    <property type="gene ID" value="ENSECAG00000053455.1"/>
</dbReference>
<evidence type="ECO:0000313" key="2">
    <source>
        <dbReference type="Ensembl" id="ENSECAP00000089525.1"/>
    </source>
</evidence>
<keyword evidence="1" id="KW-1133">Transmembrane helix</keyword>
<keyword evidence="1" id="KW-0812">Transmembrane</keyword>
<feature type="transmembrane region" description="Helical" evidence="1">
    <location>
        <begin position="40"/>
        <end position="60"/>
    </location>
</feature>
<name>A0A9L0TMN0_HORSE</name>
<evidence type="ECO:0000256" key="1">
    <source>
        <dbReference type="SAM" id="Phobius"/>
    </source>
</evidence>
<dbReference type="GeneTree" id="ENSGT01140000284531"/>
<accession>A0A9L0TMN0</accession>
<reference evidence="2" key="3">
    <citation type="submission" date="2025-09" db="UniProtKB">
        <authorList>
            <consortium name="Ensembl"/>
        </authorList>
    </citation>
    <scope>IDENTIFICATION</scope>
    <source>
        <strain evidence="2">Thoroughbred</strain>
    </source>
</reference>
<evidence type="ECO:0000313" key="3">
    <source>
        <dbReference type="Proteomes" id="UP000002281"/>
    </source>
</evidence>
<reference evidence="2 3" key="1">
    <citation type="journal article" date="2009" name="Science">
        <title>Genome sequence, comparative analysis, and population genetics of the domestic horse.</title>
        <authorList>
            <consortium name="Broad Institute Genome Sequencing Platform"/>
            <consortium name="Broad Institute Whole Genome Assembly Team"/>
            <person name="Wade C.M."/>
            <person name="Giulotto E."/>
            <person name="Sigurdsson S."/>
            <person name="Zoli M."/>
            <person name="Gnerre S."/>
            <person name="Imsland F."/>
            <person name="Lear T.L."/>
            <person name="Adelson D.L."/>
            <person name="Bailey E."/>
            <person name="Bellone R.R."/>
            <person name="Bloecker H."/>
            <person name="Distl O."/>
            <person name="Edgar R.C."/>
            <person name="Garber M."/>
            <person name="Leeb T."/>
            <person name="Mauceli E."/>
            <person name="MacLeod J.N."/>
            <person name="Penedo M.C.T."/>
            <person name="Raison J.M."/>
            <person name="Sharpe T."/>
            <person name="Vogel J."/>
            <person name="Andersson L."/>
            <person name="Antczak D.F."/>
            <person name="Biagi T."/>
            <person name="Binns M.M."/>
            <person name="Chowdhary B.P."/>
            <person name="Coleman S.J."/>
            <person name="Della Valle G."/>
            <person name="Fryc S."/>
            <person name="Guerin G."/>
            <person name="Hasegawa T."/>
            <person name="Hill E.W."/>
            <person name="Jurka J."/>
            <person name="Kiialainen A."/>
            <person name="Lindgren G."/>
            <person name="Liu J."/>
            <person name="Magnani E."/>
            <person name="Mickelson J.R."/>
            <person name="Murray J."/>
            <person name="Nergadze S.G."/>
            <person name="Onofrio R."/>
            <person name="Pedroni S."/>
            <person name="Piras M.F."/>
            <person name="Raudsepp T."/>
            <person name="Rocchi M."/>
            <person name="Roeed K.H."/>
            <person name="Ryder O.A."/>
            <person name="Searle S."/>
            <person name="Skow L."/>
            <person name="Swinburne J.E."/>
            <person name="Syvaenen A.C."/>
            <person name="Tozaki T."/>
            <person name="Valberg S.J."/>
            <person name="Vaudin M."/>
            <person name="White J.R."/>
            <person name="Zody M.C."/>
            <person name="Lander E.S."/>
            <person name="Lindblad-Toh K."/>
        </authorList>
    </citation>
    <scope>NUCLEOTIDE SEQUENCE [LARGE SCALE GENOMIC DNA]</scope>
    <source>
        <strain evidence="2 3">Thoroughbred</strain>
    </source>
</reference>
<protein>
    <submittedName>
        <fullName evidence="2">Uncharacterized protein</fullName>
    </submittedName>
</protein>
<sequence>MLIFYPATLLNSFISHNSFFVEFLEFSTYKIMSSKNRDNFTSFLPIWMPFISFSCLITLGTTSSTMLNTSDESGHPCLVPDLRGKAFSLSPLSIMLTVGFS</sequence>
<keyword evidence="3" id="KW-1185">Reference proteome</keyword>
<dbReference type="AlphaFoldDB" id="A0A9L0TMN0"/>
<organism evidence="2 3">
    <name type="scientific">Equus caballus</name>
    <name type="common">Horse</name>
    <dbReference type="NCBI Taxonomy" id="9796"/>
    <lineage>
        <taxon>Eukaryota</taxon>
        <taxon>Metazoa</taxon>
        <taxon>Chordata</taxon>
        <taxon>Craniata</taxon>
        <taxon>Vertebrata</taxon>
        <taxon>Euteleostomi</taxon>
        <taxon>Mammalia</taxon>
        <taxon>Eutheria</taxon>
        <taxon>Laurasiatheria</taxon>
        <taxon>Perissodactyla</taxon>
        <taxon>Equidae</taxon>
        <taxon>Equus</taxon>
    </lineage>
</organism>